<sequence length="1093" mass="120760">MPFEATQAPSHMASSIYQANMDLAAFEVEDSDNEDRSDMSKGPGPNTLGALKTKLVRRLSQKSNSKRHSQQSVGHSDEELARRAELKRLRHKRIQEELESEQEAETQNRNLSDYQKDSSSPTELPYGGPRDTIEFSVSEAEELKSDVSSIFAQERVALAMPIITETKPIRRRRSFPEPDVQSSELSTGGLDTTLRECGSLPQMPTPPQLEPVHLSSVRGSGSDSTGSWRLSYSAGQLAQYIQTTPDAISHREKPPSFGSVHRSSPVPSTTDGQIRIHSQGSDRESKPVFDDDFVHEASILVESLGSRNKQELIPAAGAEEEEIKSKPVESSKNDDSDLSSPLELWLRVSHTLQSLAHSSARRNSDSALEGRLNNSTVTGLESESMITRIRQASSSSSGPRLESTSLYVPGISLAGEETQLTPTAVFHSPKVQEIRGVVSLEANHLSTGSAQVSSSSRYTTRPSSTEILPRTSKVDIQEYLRGCTISQELLGPNGMVDAEDSETSSYRTAPNSASTPEFRVFQEAISRRLTSNSSVASETVSFKQREEELRSVATRFAPSREKRNPSGSIVSKFREEFNQPQKLAPTRKASILAKLLPKVGKHRTMLAKSEPHLDGSHRNCVADAITASSLATLNPHADAVKQAIPQAEHKPHLVDSATDLWQRAVRLEADRRETLQRDLDRSRRRRIHTRGTSDKFGEGLSSHGRDTSSVYSQSRLEDRNALRSPRSRPATDHEQENEAWEDYPQASPQILKQQHQRHAQSEVPVHHPVSELTAHGYTPGRYRIIPESWAKWPSHTRAERTGAAGPEDSVTPKDFARTGNTTIGTLSWVTDKEERSPTLSAAQKPESRPSVSSTIGKVVKASIARMLPGRVSSSRGLDRDLLDHTERRGSSAYLEYPELELVPRRGGYQELEALGKQIDHIKRPSVSSIERSGCASGASSKTPLSVRLAQEVHMFQHDEDSDPRDNGVMPTPPNPQPNTPFGKRSASRAISGASQQYGTPMTHVSYEDCVPTHMLDENDLVKSSATMMVKRSKSNAEPRVSGQPQKYGTWNGRATSLSMRRMKRTERRGSNLENTLTRERDDIKRGALVVSAQ</sequence>
<feature type="region of interest" description="Disordered" evidence="1">
    <location>
        <begin position="357"/>
        <end position="376"/>
    </location>
</feature>
<feature type="compositionally biased region" description="Basic and acidic residues" evidence="1">
    <location>
        <begin position="75"/>
        <end position="87"/>
    </location>
</feature>
<feature type="region of interest" description="Disordered" evidence="1">
    <location>
        <begin position="795"/>
        <end position="854"/>
    </location>
</feature>
<gene>
    <name evidence="2" type="ORF">JX265_005145</name>
</gene>
<evidence type="ECO:0000256" key="1">
    <source>
        <dbReference type="SAM" id="MobiDB-lite"/>
    </source>
</evidence>
<reference evidence="2" key="1">
    <citation type="submission" date="2021-03" db="EMBL/GenBank/DDBJ databases">
        <title>Revisited historic fungal species revealed as producer of novel bioactive compounds through whole genome sequencing and comparative genomics.</title>
        <authorList>
            <person name="Vignolle G.A."/>
            <person name="Hochenegger N."/>
            <person name="Mach R.L."/>
            <person name="Mach-Aigner A.R."/>
            <person name="Javad Rahimi M."/>
            <person name="Salim K.A."/>
            <person name="Chan C.M."/>
            <person name="Lim L.B.L."/>
            <person name="Cai F."/>
            <person name="Druzhinina I.S."/>
            <person name="U'Ren J.M."/>
            <person name="Derntl C."/>
        </authorList>
    </citation>
    <scope>NUCLEOTIDE SEQUENCE</scope>
    <source>
        <strain evidence="2">TUCIM 5799</strain>
    </source>
</reference>
<feature type="region of interest" description="Disordered" evidence="1">
    <location>
        <begin position="679"/>
        <end position="774"/>
    </location>
</feature>
<feature type="compositionally biased region" description="Basic residues" evidence="1">
    <location>
        <begin position="54"/>
        <end position="69"/>
    </location>
</feature>
<feature type="region of interest" description="Disordered" evidence="1">
    <location>
        <begin position="958"/>
        <end position="985"/>
    </location>
</feature>
<feature type="region of interest" description="Disordered" evidence="1">
    <location>
        <begin position="491"/>
        <end position="512"/>
    </location>
</feature>
<dbReference type="EMBL" id="JAFIMR010000010">
    <property type="protein sequence ID" value="KAI1873523.1"/>
    <property type="molecule type" value="Genomic_DNA"/>
</dbReference>
<feature type="region of interest" description="Disordered" evidence="1">
    <location>
        <begin position="315"/>
        <end position="339"/>
    </location>
</feature>
<feature type="compositionally biased region" description="Polar residues" evidence="1">
    <location>
        <begin position="108"/>
        <end position="122"/>
    </location>
</feature>
<organism evidence="2 3">
    <name type="scientific">Neoarthrinium moseri</name>
    <dbReference type="NCBI Taxonomy" id="1658444"/>
    <lineage>
        <taxon>Eukaryota</taxon>
        <taxon>Fungi</taxon>
        <taxon>Dikarya</taxon>
        <taxon>Ascomycota</taxon>
        <taxon>Pezizomycotina</taxon>
        <taxon>Sordariomycetes</taxon>
        <taxon>Xylariomycetidae</taxon>
        <taxon>Amphisphaeriales</taxon>
        <taxon>Apiosporaceae</taxon>
        <taxon>Neoarthrinium</taxon>
    </lineage>
</organism>
<name>A0A9P9WPM8_9PEZI</name>
<feature type="compositionally biased region" description="Polar residues" evidence="1">
    <location>
        <begin position="503"/>
        <end position="512"/>
    </location>
</feature>
<evidence type="ECO:0000313" key="3">
    <source>
        <dbReference type="Proteomes" id="UP000829685"/>
    </source>
</evidence>
<comment type="caution">
    <text evidence="2">The sequence shown here is derived from an EMBL/GenBank/DDBJ whole genome shotgun (WGS) entry which is preliminary data.</text>
</comment>
<dbReference type="Proteomes" id="UP000829685">
    <property type="component" value="Unassembled WGS sequence"/>
</dbReference>
<dbReference type="AlphaFoldDB" id="A0A9P9WPM8"/>
<feature type="compositionally biased region" description="Polar residues" evidence="1">
    <location>
        <begin position="818"/>
        <end position="828"/>
    </location>
</feature>
<proteinExistence type="predicted"/>
<feature type="region of interest" description="Disordered" evidence="1">
    <location>
        <begin position="1060"/>
        <end position="1079"/>
    </location>
</feature>
<feature type="compositionally biased region" description="Polar residues" evidence="1">
    <location>
        <begin position="261"/>
        <end position="279"/>
    </location>
</feature>
<feature type="region of interest" description="Disordered" evidence="1">
    <location>
        <begin position="1031"/>
        <end position="1051"/>
    </location>
</feature>
<feature type="compositionally biased region" description="Polar residues" evidence="1">
    <location>
        <begin position="1042"/>
        <end position="1051"/>
    </location>
</feature>
<protein>
    <submittedName>
        <fullName evidence="2">Uncharacterized protein</fullName>
    </submittedName>
</protein>
<feature type="region of interest" description="Disordered" evidence="1">
    <location>
        <begin position="248"/>
        <end position="288"/>
    </location>
</feature>
<feature type="region of interest" description="Disordered" evidence="1">
    <location>
        <begin position="27"/>
        <end position="131"/>
    </location>
</feature>
<keyword evidence="3" id="KW-1185">Reference proteome</keyword>
<evidence type="ECO:0000313" key="2">
    <source>
        <dbReference type="EMBL" id="KAI1873523.1"/>
    </source>
</evidence>
<feature type="compositionally biased region" description="Basic and acidic residues" evidence="1">
    <location>
        <begin position="323"/>
        <end position="335"/>
    </location>
</feature>
<accession>A0A9P9WPM8</accession>